<proteinExistence type="inferred from homology"/>
<dbReference type="SUPFAM" id="SSF56655">
    <property type="entry name" value="Carbohydrate phosphatase"/>
    <property type="match status" value="1"/>
</dbReference>
<evidence type="ECO:0000313" key="10">
    <source>
        <dbReference type="Proteomes" id="UP001369736"/>
    </source>
</evidence>
<dbReference type="EMBL" id="JBBEGM010000014">
    <property type="protein sequence ID" value="MEJ2864954.1"/>
    <property type="molecule type" value="Genomic_DNA"/>
</dbReference>
<evidence type="ECO:0000256" key="4">
    <source>
        <dbReference type="ARBA" id="ARBA00022723"/>
    </source>
</evidence>
<keyword evidence="4" id="KW-0479">Metal-binding</keyword>
<evidence type="ECO:0000313" key="9">
    <source>
        <dbReference type="EMBL" id="MEJ2864954.1"/>
    </source>
</evidence>
<dbReference type="NCBIfam" id="TIGR00330">
    <property type="entry name" value="glpX"/>
    <property type="match status" value="1"/>
</dbReference>
<dbReference type="PIRSF" id="PIRSF004532">
    <property type="entry name" value="GlpX"/>
    <property type="match status" value="1"/>
</dbReference>
<dbReference type="PANTHER" id="PTHR30447:SF0">
    <property type="entry name" value="FRUCTOSE-1,6-BISPHOSPHATASE 1 CLASS 2-RELATED"/>
    <property type="match status" value="1"/>
</dbReference>
<keyword evidence="10" id="KW-1185">Reference proteome</keyword>
<organism evidence="9 10">
    <name type="scientific">Actinomycetospora flava</name>
    <dbReference type="NCBI Taxonomy" id="3129232"/>
    <lineage>
        <taxon>Bacteria</taxon>
        <taxon>Bacillati</taxon>
        <taxon>Actinomycetota</taxon>
        <taxon>Actinomycetes</taxon>
        <taxon>Pseudonocardiales</taxon>
        <taxon>Pseudonocardiaceae</taxon>
        <taxon>Actinomycetospora</taxon>
    </lineage>
</organism>
<accession>A0ABU8MC72</accession>
<dbReference type="InterPro" id="IPR004464">
    <property type="entry name" value="FBPase_class-2/SBPase"/>
</dbReference>
<reference evidence="9 10" key="1">
    <citation type="submission" date="2024-03" db="EMBL/GenBank/DDBJ databases">
        <title>Actinomycetospora sp. OC33-EN07, a novel actinomycete isolated from wild orchid (Aerides multiflora).</title>
        <authorList>
            <person name="Suriyachadkun C."/>
        </authorList>
    </citation>
    <scope>NUCLEOTIDE SEQUENCE [LARGE SCALE GENOMIC DNA]</scope>
    <source>
        <strain evidence="9 10">OC33-EN07</strain>
    </source>
</reference>
<name>A0ABU8MC72_9PSEU</name>
<evidence type="ECO:0000256" key="8">
    <source>
        <dbReference type="PIRNR" id="PIRNR004532"/>
    </source>
</evidence>
<evidence type="ECO:0000256" key="2">
    <source>
        <dbReference type="ARBA" id="ARBA00004742"/>
    </source>
</evidence>
<protein>
    <recommendedName>
        <fullName evidence="8">Fructose-1,6-bisphosphatase</fullName>
    </recommendedName>
</protein>
<dbReference type="Pfam" id="PF03320">
    <property type="entry name" value="FBPase_glpX"/>
    <property type="match status" value="1"/>
</dbReference>
<comment type="similarity">
    <text evidence="3 8">Belongs to the FBPase class 2 family.</text>
</comment>
<dbReference type="CDD" id="cd01516">
    <property type="entry name" value="FBPase_glpX"/>
    <property type="match status" value="1"/>
</dbReference>
<evidence type="ECO:0000256" key="7">
    <source>
        <dbReference type="ARBA" id="ARBA00023277"/>
    </source>
</evidence>
<comment type="pathway">
    <text evidence="2">Carbohydrate biosynthesis; gluconeogenesis.</text>
</comment>
<dbReference type="RefSeq" id="WP_337706318.1">
    <property type="nucleotide sequence ID" value="NZ_JBBEGM010000014.1"/>
</dbReference>
<comment type="caution">
    <text evidence="9">The sequence shown here is derived from an EMBL/GenBank/DDBJ whole genome shotgun (WGS) entry which is preliminary data.</text>
</comment>
<keyword evidence="5 9" id="KW-0378">Hydrolase</keyword>
<gene>
    <name evidence="9" type="primary">glpX</name>
    <name evidence="9" type="ORF">WCD58_27605</name>
</gene>
<dbReference type="PANTHER" id="PTHR30447">
    <property type="entry name" value="FRUCTOSE-1,6-BISPHOSPHATASE CLASS 2"/>
    <property type="match status" value="1"/>
</dbReference>
<keyword evidence="7 8" id="KW-0119">Carbohydrate metabolism</keyword>
<dbReference type="GO" id="GO:0042132">
    <property type="term" value="F:fructose 1,6-bisphosphate 1-phosphatase activity"/>
    <property type="evidence" value="ECO:0007669"/>
    <property type="project" value="UniProtKB-EC"/>
</dbReference>
<comment type="catalytic activity">
    <reaction evidence="1">
        <text>beta-D-fructose 1,6-bisphosphate + H2O = beta-D-fructose 6-phosphate + phosphate</text>
        <dbReference type="Rhea" id="RHEA:11064"/>
        <dbReference type="ChEBI" id="CHEBI:15377"/>
        <dbReference type="ChEBI" id="CHEBI:32966"/>
        <dbReference type="ChEBI" id="CHEBI:43474"/>
        <dbReference type="ChEBI" id="CHEBI:57634"/>
        <dbReference type="EC" id="3.1.3.11"/>
    </reaction>
</comment>
<evidence type="ECO:0000256" key="5">
    <source>
        <dbReference type="ARBA" id="ARBA00022801"/>
    </source>
</evidence>
<evidence type="ECO:0000256" key="1">
    <source>
        <dbReference type="ARBA" id="ARBA00001273"/>
    </source>
</evidence>
<evidence type="ECO:0000256" key="3">
    <source>
        <dbReference type="ARBA" id="ARBA00008989"/>
    </source>
</evidence>
<dbReference type="Gene3D" id="3.30.540.10">
    <property type="entry name" value="Fructose-1,6-Bisphosphatase, subunit A, domain 1"/>
    <property type="match status" value="1"/>
</dbReference>
<keyword evidence="6" id="KW-0464">Manganese</keyword>
<dbReference type="Proteomes" id="UP001369736">
    <property type="component" value="Unassembled WGS sequence"/>
</dbReference>
<evidence type="ECO:0000256" key="6">
    <source>
        <dbReference type="ARBA" id="ARBA00023211"/>
    </source>
</evidence>
<sequence>MSSQPTASTSRSPERPDRNLALELVRVTEAAAMAAGRFVGRGDKNGGDGAAVDAMRKLIGSVSMRGTVVIGEGEKDEAPMLYNGEEVGNGDGPEVDVAVDPVDGTTLMSKGMPNALAVLAVAERGAMFDPSAVFYMSKLAVGPECADVVDIDAPVRDNLRAVARAKGINVADVSVVVLDRPRHDQLVQDIRDAGARIRFISDGDVAGAIAAARPESGVDILLGVGGTPEGIITAAALACMGGELQAKLWPKDDAEREKALAAGHDLDRVLRTGDLVRGENIFFCATGVTNGDLLRGVHYRAGGASTQSLVMRSKSGTVRMIDAWHRLRKLREYSAIDLGADDDHLDPDGPAWVPDHSVL</sequence>
<dbReference type="Gene3D" id="3.40.190.90">
    <property type="match status" value="1"/>
</dbReference>